<dbReference type="EnsemblPlants" id="AUR62035608-RA">
    <property type="protein sequence ID" value="AUR62035608-RA:cds"/>
    <property type="gene ID" value="AUR62035608"/>
</dbReference>
<protein>
    <recommendedName>
        <fullName evidence="3">Growth-regulating factor</fullName>
    </recommendedName>
</protein>
<comment type="similarity">
    <text evidence="3">Belongs to the GRF family.</text>
</comment>
<sequence>MGKYGSGISMRWSGNSKDAEPGRCRRTDGKKWRCSRDVAPNQKYYDNKEKDNFTPAKKTRLSDNSSLNPPQCVGSCSKASIFDHSLVSPANPFEDSRNLGWNDEQQWNQLVQTNMNSSVFQQQFEGEPLNLNSQSGYNPTKPDELGLLERPLFDAWSMGMAGNNKNNGSSKLSLSSSNGGNSNVIDDEMCQIHMGLGLIDSWVSSSTTPGGPLAEVLRPGNMALSDVSEVEFVTPPATAVSSPSGVLQKTLATFSDSSESNSPTTTTCHNSKANSDMPFHWLN</sequence>
<dbReference type="AlphaFoldDB" id="A0A803MUU6"/>
<feature type="domain" description="WRC" evidence="5">
    <location>
        <begin position="18"/>
        <end position="64"/>
    </location>
</feature>
<dbReference type="Pfam" id="PF08879">
    <property type="entry name" value="WRC"/>
    <property type="match status" value="1"/>
</dbReference>
<evidence type="ECO:0000313" key="6">
    <source>
        <dbReference type="EnsemblPlants" id="AUR62035608-RA:cds"/>
    </source>
</evidence>
<feature type="compositionally biased region" description="Polar residues" evidence="4">
    <location>
        <begin position="254"/>
        <end position="274"/>
    </location>
</feature>
<accession>A0A803MUU6</accession>
<name>A0A803MUU6_CHEQI</name>
<keyword evidence="7" id="KW-1185">Reference proteome</keyword>
<dbReference type="PANTHER" id="PTHR31602">
    <property type="entry name" value="GROWTH-REGULATING FACTOR 5"/>
    <property type="match status" value="1"/>
</dbReference>
<evidence type="ECO:0000256" key="2">
    <source>
        <dbReference type="PROSITE-ProRule" id="PRU01002"/>
    </source>
</evidence>
<organism evidence="6 7">
    <name type="scientific">Chenopodium quinoa</name>
    <name type="common">Quinoa</name>
    <dbReference type="NCBI Taxonomy" id="63459"/>
    <lineage>
        <taxon>Eukaryota</taxon>
        <taxon>Viridiplantae</taxon>
        <taxon>Streptophyta</taxon>
        <taxon>Embryophyta</taxon>
        <taxon>Tracheophyta</taxon>
        <taxon>Spermatophyta</taxon>
        <taxon>Magnoliopsida</taxon>
        <taxon>eudicotyledons</taxon>
        <taxon>Gunneridae</taxon>
        <taxon>Pentapetalae</taxon>
        <taxon>Caryophyllales</taxon>
        <taxon>Chenopodiaceae</taxon>
        <taxon>Chenopodioideae</taxon>
        <taxon>Atripliceae</taxon>
        <taxon>Chenopodium</taxon>
    </lineage>
</organism>
<dbReference type="PANTHER" id="PTHR31602:SF101">
    <property type="entry name" value="GROWTH-REGULATING FACTOR 7"/>
    <property type="match status" value="1"/>
</dbReference>
<dbReference type="GO" id="GO:0005634">
    <property type="term" value="C:nucleus"/>
    <property type="evidence" value="ECO:0007669"/>
    <property type="project" value="UniProtKB-SubCell"/>
</dbReference>
<feature type="region of interest" description="Disordered" evidence="4">
    <location>
        <begin position="1"/>
        <end position="69"/>
    </location>
</feature>
<evidence type="ECO:0000256" key="3">
    <source>
        <dbReference type="RuleBase" id="RU367127"/>
    </source>
</evidence>
<evidence type="ECO:0000256" key="4">
    <source>
        <dbReference type="SAM" id="MobiDB-lite"/>
    </source>
</evidence>
<dbReference type="GO" id="GO:0006351">
    <property type="term" value="P:DNA-templated transcription"/>
    <property type="evidence" value="ECO:0007669"/>
    <property type="project" value="UniProtKB-UniRule"/>
</dbReference>
<dbReference type="PROSITE" id="PS51667">
    <property type="entry name" value="WRC"/>
    <property type="match status" value="1"/>
</dbReference>
<reference evidence="6" key="1">
    <citation type="journal article" date="2017" name="Nature">
        <title>The genome of Chenopodium quinoa.</title>
        <authorList>
            <person name="Jarvis D.E."/>
            <person name="Ho Y.S."/>
            <person name="Lightfoot D.J."/>
            <person name="Schmoeckel S.M."/>
            <person name="Li B."/>
            <person name="Borm T.J.A."/>
            <person name="Ohyanagi H."/>
            <person name="Mineta K."/>
            <person name="Michell C.T."/>
            <person name="Saber N."/>
            <person name="Kharbatia N.M."/>
            <person name="Rupper R.R."/>
            <person name="Sharp A.R."/>
            <person name="Dally N."/>
            <person name="Boughton B.A."/>
            <person name="Woo Y.H."/>
            <person name="Gao G."/>
            <person name="Schijlen E.G.W.M."/>
            <person name="Guo X."/>
            <person name="Momin A.A."/>
            <person name="Negrao S."/>
            <person name="Al-Babili S."/>
            <person name="Gehring C."/>
            <person name="Roessner U."/>
            <person name="Jung C."/>
            <person name="Murphy K."/>
            <person name="Arold S.T."/>
            <person name="Gojobori T."/>
            <person name="van der Linden C.G."/>
            <person name="van Loo E.N."/>
            <person name="Jellen E.N."/>
            <person name="Maughan P.J."/>
            <person name="Tester M."/>
        </authorList>
    </citation>
    <scope>NUCLEOTIDE SEQUENCE [LARGE SCALE GENOMIC DNA]</scope>
    <source>
        <strain evidence="6">cv. PI 614886</strain>
    </source>
</reference>
<keyword evidence="1 3" id="KW-0539">Nucleus</keyword>
<dbReference type="InterPro" id="IPR014977">
    <property type="entry name" value="WRC_dom"/>
</dbReference>
<dbReference type="Gramene" id="AUR62035608-RA">
    <property type="protein sequence ID" value="AUR62035608-RA:cds"/>
    <property type="gene ID" value="AUR62035608"/>
</dbReference>
<dbReference type="GO" id="GO:0005524">
    <property type="term" value="F:ATP binding"/>
    <property type="evidence" value="ECO:0007669"/>
    <property type="project" value="UniProtKB-UniRule"/>
</dbReference>
<evidence type="ECO:0000256" key="1">
    <source>
        <dbReference type="ARBA" id="ARBA00023242"/>
    </source>
</evidence>
<comment type="domain">
    <text evidence="3">The QLQ domain and WRC domain may be involved in protein-protein interaction and DNA-binding, respectively.</text>
</comment>
<feature type="compositionally biased region" description="Basic and acidic residues" evidence="4">
    <location>
        <begin position="17"/>
        <end position="36"/>
    </location>
</feature>
<keyword evidence="3" id="KW-0010">Activator</keyword>
<evidence type="ECO:0000313" key="7">
    <source>
        <dbReference type="Proteomes" id="UP000596660"/>
    </source>
</evidence>
<comment type="function">
    <text evidence="3">Transcription activator.</text>
</comment>
<dbReference type="GO" id="GO:0032502">
    <property type="term" value="P:developmental process"/>
    <property type="evidence" value="ECO:0007669"/>
    <property type="project" value="InterPro"/>
</dbReference>
<proteinExistence type="inferred from homology"/>
<comment type="caution">
    <text evidence="2">Lacks conserved residue(s) required for the propagation of feature annotation.</text>
</comment>
<reference evidence="6" key="2">
    <citation type="submission" date="2021-03" db="UniProtKB">
        <authorList>
            <consortium name="EnsemblPlants"/>
        </authorList>
    </citation>
    <scope>IDENTIFICATION</scope>
</reference>
<keyword evidence="3" id="KW-0804">Transcription</keyword>
<dbReference type="InterPro" id="IPR031137">
    <property type="entry name" value="GRF"/>
</dbReference>
<feature type="region of interest" description="Disordered" evidence="4">
    <location>
        <begin position="254"/>
        <end position="283"/>
    </location>
</feature>
<comment type="subcellular location">
    <subcellularLocation>
        <location evidence="3">Nucleus</location>
    </subcellularLocation>
</comment>
<dbReference type="Proteomes" id="UP000596660">
    <property type="component" value="Unplaced"/>
</dbReference>
<evidence type="ECO:0000259" key="5">
    <source>
        <dbReference type="PROSITE" id="PS51667"/>
    </source>
</evidence>
<dbReference type="OMA" id="RDMEIHP"/>
<keyword evidence="3" id="KW-0805">Transcription regulation</keyword>